<evidence type="ECO:0000313" key="3">
    <source>
        <dbReference type="Proteomes" id="UP000587760"/>
    </source>
</evidence>
<sequence length="516" mass="59045">MFDDLKETIEISNNAVKRIEDIYNISEDLKVFAINSIVYSQREGTRGKGYQIISSRFISLSEEIAKGTTVINGIGKKMNNLIGHFLTDIDEYEEFNHKHIHTVSTDSQKLMEVSGNSVENFSMILGDLLSRIENIKKPTYNIMIQLQTQDIIQQQMDHLSEILEKTVRITEDHAALLNSGEEDLKDFRKLDEYKNINTLLIFLLNTTEKQMKRINSELLSMLDRLEIEFRKINELIRDVDSDKEMISSLVQSENGRDSEATVIHIIFQAPKNTIRDIIANLESSRQRKKDILSRFRGIYELVLSERSVTSEFIPVIESINNLLLLARIEQARNNLDVTSDLSGSDVFSDTAFSDLEGIIGDMDESGDRISENLETVNSIFNKQQEEYTLMEEDLYQSSNIIETTEQLFTENFNSVMKITDALSGEIRQYSVLFSRLRELHQVMDSKISLCDELLDNINGNLEPYGGPLKISECTFKDTTIQEILQNLTVDEERTTIAGEYSELDIEKSTGSNITLF</sequence>
<name>A0A841R8H6_9SPIO</name>
<evidence type="ECO:0000313" key="2">
    <source>
        <dbReference type="EMBL" id="MBB6480193.1"/>
    </source>
</evidence>
<evidence type="ECO:0008006" key="4">
    <source>
        <dbReference type="Google" id="ProtNLM"/>
    </source>
</evidence>
<organism evidence="2 3">
    <name type="scientific">Spirochaeta isovalerica</name>
    <dbReference type="NCBI Taxonomy" id="150"/>
    <lineage>
        <taxon>Bacteria</taxon>
        <taxon>Pseudomonadati</taxon>
        <taxon>Spirochaetota</taxon>
        <taxon>Spirochaetia</taxon>
        <taxon>Spirochaetales</taxon>
        <taxon>Spirochaetaceae</taxon>
        <taxon>Spirochaeta</taxon>
    </lineage>
</organism>
<keyword evidence="1" id="KW-0175">Coiled coil</keyword>
<dbReference type="RefSeq" id="WP_184746097.1">
    <property type="nucleotide sequence ID" value="NZ_JACHGJ010000002.1"/>
</dbReference>
<comment type="caution">
    <text evidence="2">The sequence shown here is derived from an EMBL/GenBank/DDBJ whole genome shotgun (WGS) entry which is preliminary data.</text>
</comment>
<protein>
    <recommendedName>
        <fullName evidence="4">Methyl-accepting chemotaxis protein</fullName>
    </recommendedName>
</protein>
<dbReference type="Proteomes" id="UP000587760">
    <property type="component" value="Unassembled WGS sequence"/>
</dbReference>
<dbReference type="EMBL" id="JACHGJ010000002">
    <property type="protein sequence ID" value="MBB6480193.1"/>
    <property type="molecule type" value="Genomic_DNA"/>
</dbReference>
<gene>
    <name evidence="2" type="ORF">HNR50_001851</name>
</gene>
<evidence type="ECO:0000256" key="1">
    <source>
        <dbReference type="SAM" id="Coils"/>
    </source>
</evidence>
<dbReference type="SUPFAM" id="SSF58104">
    <property type="entry name" value="Methyl-accepting chemotaxis protein (MCP) signaling domain"/>
    <property type="match status" value="1"/>
</dbReference>
<dbReference type="AlphaFoldDB" id="A0A841R8H6"/>
<proteinExistence type="predicted"/>
<feature type="coiled-coil region" evidence="1">
    <location>
        <begin position="204"/>
        <end position="242"/>
    </location>
</feature>
<dbReference type="Gene3D" id="1.10.287.950">
    <property type="entry name" value="Methyl-accepting chemotaxis protein"/>
    <property type="match status" value="1"/>
</dbReference>
<accession>A0A841R8H6</accession>
<keyword evidence="3" id="KW-1185">Reference proteome</keyword>
<reference evidence="2 3" key="1">
    <citation type="submission" date="2020-08" db="EMBL/GenBank/DDBJ databases">
        <title>Genomic Encyclopedia of Type Strains, Phase IV (KMG-IV): sequencing the most valuable type-strain genomes for metagenomic binning, comparative biology and taxonomic classification.</title>
        <authorList>
            <person name="Goeker M."/>
        </authorList>
    </citation>
    <scope>NUCLEOTIDE SEQUENCE [LARGE SCALE GENOMIC DNA]</scope>
    <source>
        <strain evidence="2 3">DSM 2461</strain>
    </source>
</reference>